<dbReference type="PANTHER" id="PTHR48011">
    <property type="entry name" value="CCR4-NOT TRANSCRIPTIONAL COMPLEX SUBUNIT CAF120-RELATED"/>
    <property type="match status" value="1"/>
</dbReference>
<evidence type="ECO:0000313" key="8">
    <source>
        <dbReference type="EMBL" id="CAK9171470.1"/>
    </source>
</evidence>
<dbReference type="InterPro" id="IPR052751">
    <property type="entry name" value="Plant_MAPKKK"/>
</dbReference>
<gene>
    <name evidence="8" type="ORF">ILEXP_LOCUS41038</name>
</gene>
<dbReference type="Gene3D" id="1.10.510.10">
    <property type="entry name" value="Transferase(Phosphotransferase) domain 1"/>
    <property type="match status" value="1"/>
</dbReference>
<dbReference type="FunFam" id="1.10.510.10:FF:001090">
    <property type="entry name" value="Serine threonine protein kinase putative"/>
    <property type="match status" value="1"/>
</dbReference>
<evidence type="ECO:0000313" key="9">
    <source>
        <dbReference type="Proteomes" id="UP001642360"/>
    </source>
</evidence>
<dbReference type="SMART" id="SM00220">
    <property type="entry name" value="S_TKc"/>
    <property type="match status" value="1"/>
</dbReference>
<keyword evidence="2 5" id="KW-0547">Nucleotide-binding</keyword>
<evidence type="ECO:0000259" key="7">
    <source>
        <dbReference type="PROSITE" id="PS50011"/>
    </source>
</evidence>
<feature type="non-terminal residue" evidence="8">
    <location>
        <position position="1"/>
    </location>
</feature>
<feature type="domain" description="Protein kinase" evidence="7">
    <location>
        <begin position="34"/>
        <end position="291"/>
    </location>
</feature>
<dbReference type="Pfam" id="PF00069">
    <property type="entry name" value="Pkinase"/>
    <property type="match status" value="1"/>
</dbReference>
<dbReference type="Proteomes" id="UP001642360">
    <property type="component" value="Unassembled WGS sequence"/>
</dbReference>
<evidence type="ECO:0000256" key="5">
    <source>
        <dbReference type="PROSITE-ProRule" id="PRU10141"/>
    </source>
</evidence>
<keyword evidence="4 5" id="KW-0067">ATP-binding</keyword>
<evidence type="ECO:0000256" key="4">
    <source>
        <dbReference type="ARBA" id="ARBA00022840"/>
    </source>
</evidence>
<dbReference type="PANTHER" id="PTHR48011:SF7">
    <property type="entry name" value="F10K1.14 PROTEIN"/>
    <property type="match status" value="1"/>
</dbReference>
<evidence type="ECO:0000256" key="1">
    <source>
        <dbReference type="ARBA" id="ARBA00022679"/>
    </source>
</evidence>
<keyword evidence="9" id="KW-1185">Reference proteome</keyword>
<organism evidence="8 9">
    <name type="scientific">Ilex paraguariensis</name>
    <name type="common">yerba mate</name>
    <dbReference type="NCBI Taxonomy" id="185542"/>
    <lineage>
        <taxon>Eukaryota</taxon>
        <taxon>Viridiplantae</taxon>
        <taxon>Streptophyta</taxon>
        <taxon>Embryophyta</taxon>
        <taxon>Tracheophyta</taxon>
        <taxon>Spermatophyta</taxon>
        <taxon>Magnoliopsida</taxon>
        <taxon>eudicotyledons</taxon>
        <taxon>Gunneridae</taxon>
        <taxon>Pentapetalae</taxon>
        <taxon>asterids</taxon>
        <taxon>campanulids</taxon>
        <taxon>Aquifoliales</taxon>
        <taxon>Aquifoliaceae</taxon>
        <taxon>Ilex</taxon>
    </lineage>
</organism>
<protein>
    <recommendedName>
        <fullName evidence="7">Protein kinase domain-containing protein</fullName>
    </recommendedName>
</protein>
<dbReference type="CDD" id="cd06606">
    <property type="entry name" value="STKc_MAPKKK"/>
    <property type="match status" value="1"/>
</dbReference>
<keyword evidence="6" id="KW-0472">Membrane</keyword>
<dbReference type="GO" id="GO:0016301">
    <property type="term" value="F:kinase activity"/>
    <property type="evidence" value="ECO:0007669"/>
    <property type="project" value="UniProtKB-KW"/>
</dbReference>
<dbReference type="InterPro" id="IPR008271">
    <property type="entry name" value="Ser/Thr_kinase_AS"/>
</dbReference>
<sequence length="536" mass="59856">PIPTRITQTQSLPNSNSILEFLRSMDKVNLNSNWVRGSCIGRGSFGTVNLAVKNSNGAGEVFAVKSVNQSSCLSSQLEALDNEIRILQSLSSPYVVKYLGDDVTCESPTTSYRNLHIEYLPGGTLADIAKRSGADVDERIAASYTWCIVSALGYVHSKGIVHCDVKGKNVLVGPTHSTAKLADFGSATESTDVISPRGSPLWMAPEVIRREYQGTESDVWSLGCTVIEMITGRPAWEDWGADTLCRIGYSDELPEFPTQLSEQGRDFLEKCLRRDPSERWSCDQLLEHPFISISYPPAMITDSSPRCVLDWFSSELSHEDDEEICYSFDNLDGKARKRIGELASKTGANWESDGWTAVRGLTSATEEVSDACCCEEEGEGTSSTYLDSIRTEEEIFGASLEYLNSTGVVEVNLNGRTNMEHSDSDSSLLMETLEYYYYDVVSKWNGRRFGGVEAGSSCQYGSIDWDWVVESRGVGSYSYSRLLLMHFFLNNYDCTIFLGIDLMLYLLCWTSTCAFDLYLFYYFTIYCLYLKRKDTG</sequence>
<proteinExistence type="predicted"/>
<accession>A0ABC8TPT4</accession>
<dbReference type="PROSITE" id="PS50011">
    <property type="entry name" value="PROTEIN_KINASE_DOM"/>
    <property type="match status" value="1"/>
</dbReference>
<dbReference type="GO" id="GO:0005524">
    <property type="term" value="F:ATP binding"/>
    <property type="evidence" value="ECO:0007669"/>
    <property type="project" value="UniProtKB-UniRule"/>
</dbReference>
<reference evidence="8 9" key="1">
    <citation type="submission" date="2024-02" db="EMBL/GenBank/DDBJ databases">
        <authorList>
            <person name="Vignale AGUSTIN F."/>
            <person name="Sosa J E."/>
            <person name="Modenutti C."/>
        </authorList>
    </citation>
    <scope>NUCLEOTIDE SEQUENCE [LARGE SCALE GENOMIC DNA]</scope>
</reference>
<dbReference type="SUPFAM" id="SSF56112">
    <property type="entry name" value="Protein kinase-like (PK-like)"/>
    <property type="match status" value="1"/>
</dbReference>
<evidence type="ECO:0000256" key="3">
    <source>
        <dbReference type="ARBA" id="ARBA00022777"/>
    </source>
</evidence>
<dbReference type="PROSITE" id="PS00107">
    <property type="entry name" value="PROTEIN_KINASE_ATP"/>
    <property type="match status" value="1"/>
</dbReference>
<keyword evidence="3" id="KW-0418">Kinase</keyword>
<dbReference type="InterPro" id="IPR000719">
    <property type="entry name" value="Prot_kinase_dom"/>
</dbReference>
<comment type="caution">
    <text evidence="8">The sequence shown here is derived from an EMBL/GenBank/DDBJ whole genome shotgun (WGS) entry which is preliminary data.</text>
</comment>
<dbReference type="InterPro" id="IPR011009">
    <property type="entry name" value="Kinase-like_dom_sf"/>
</dbReference>
<feature type="transmembrane region" description="Helical" evidence="6">
    <location>
        <begin position="502"/>
        <end position="523"/>
    </location>
</feature>
<dbReference type="PROSITE" id="PS00108">
    <property type="entry name" value="PROTEIN_KINASE_ST"/>
    <property type="match status" value="1"/>
</dbReference>
<keyword evidence="1" id="KW-0808">Transferase</keyword>
<evidence type="ECO:0000256" key="2">
    <source>
        <dbReference type="ARBA" id="ARBA00022741"/>
    </source>
</evidence>
<name>A0ABC8TPT4_9AQUA</name>
<keyword evidence="6" id="KW-0812">Transmembrane</keyword>
<dbReference type="AlphaFoldDB" id="A0ABC8TPT4"/>
<dbReference type="InterPro" id="IPR017441">
    <property type="entry name" value="Protein_kinase_ATP_BS"/>
</dbReference>
<evidence type="ECO:0000256" key="6">
    <source>
        <dbReference type="SAM" id="Phobius"/>
    </source>
</evidence>
<dbReference type="EMBL" id="CAUOFW020005747">
    <property type="protein sequence ID" value="CAK9171470.1"/>
    <property type="molecule type" value="Genomic_DNA"/>
</dbReference>
<keyword evidence="6" id="KW-1133">Transmembrane helix</keyword>
<feature type="binding site" evidence="5">
    <location>
        <position position="65"/>
    </location>
    <ligand>
        <name>ATP</name>
        <dbReference type="ChEBI" id="CHEBI:30616"/>
    </ligand>
</feature>